<dbReference type="EMBL" id="CP119312">
    <property type="protein sequence ID" value="WEK06578.1"/>
    <property type="molecule type" value="Genomic_DNA"/>
</dbReference>
<dbReference type="Proteomes" id="UP001217476">
    <property type="component" value="Chromosome"/>
</dbReference>
<name>A0AAJ6B3L6_9HYPH</name>
<reference evidence="1" key="1">
    <citation type="submission" date="2023-03" db="EMBL/GenBank/DDBJ databases">
        <title>Andean soil-derived lignocellulolytic bacterial consortium as a source of novel taxa and putative plastic-active enzymes.</title>
        <authorList>
            <person name="Diaz-Garcia L."/>
            <person name="Chuvochina M."/>
            <person name="Feuerriegel G."/>
            <person name="Bunk B."/>
            <person name="Sproer C."/>
            <person name="Streit W.R."/>
            <person name="Rodriguez L.M."/>
            <person name="Overmann J."/>
            <person name="Jimenez D.J."/>
        </authorList>
    </citation>
    <scope>NUCLEOTIDE SEQUENCE</scope>
    <source>
        <strain evidence="1">MAG 4196</strain>
    </source>
</reference>
<evidence type="ECO:0000313" key="1">
    <source>
        <dbReference type="EMBL" id="WEK06578.1"/>
    </source>
</evidence>
<dbReference type="AlphaFoldDB" id="A0AAJ6B3L6"/>
<evidence type="ECO:0000313" key="2">
    <source>
        <dbReference type="Proteomes" id="UP001217476"/>
    </source>
</evidence>
<gene>
    <name evidence="1" type="ORF">P0Y65_10145</name>
</gene>
<sequence>MPLFYRHVPPAKHENVIAVRIFCLPEGLSCVVSWPLPEPGLRVFSPTANPPQGIEEALPYAVFLSSHLETKIAVEMDDGLDWDPSWGELVDMH</sequence>
<protein>
    <submittedName>
        <fullName evidence="1">Uncharacterized protein</fullName>
    </submittedName>
</protein>
<organism evidence="1 2">
    <name type="scientific">Candidatus Devosia phytovorans</name>
    <dbReference type="NCBI Taxonomy" id="3121372"/>
    <lineage>
        <taxon>Bacteria</taxon>
        <taxon>Pseudomonadati</taxon>
        <taxon>Pseudomonadota</taxon>
        <taxon>Alphaproteobacteria</taxon>
        <taxon>Hyphomicrobiales</taxon>
        <taxon>Devosiaceae</taxon>
        <taxon>Devosia</taxon>
    </lineage>
</organism>
<proteinExistence type="predicted"/>
<accession>A0AAJ6B3L6</accession>